<comment type="caution">
    <text evidence="2">The sequence shown here is derived from an EMBL/GenBank/DDBJ whole genome shotgun (WGS) entry which is preliminary data.</text>
</comment>
<accession>A0ABU5AMU9</accession>
<name>A0ABU5AMU9_9HYPH</name>
<dbReference type="Gene3D" id="3.20.20.140">
    <property type="entry name" value="Metal-dependent hydrolases"/>
    <property type="match status" value="1"/>
</dbReference>
<dbReference type="InterPro" id="IPR032466">
    <property type="entry name" value="Metal_Hydrolase"/>
</dbReference>
<sequence>MQADMVVTNARILTMDPARPAASAMAIANGRVLAVGHATDVLPLAGNSTRIIDAAGRSVLPGFIEAHMHVFGGGAILNDLLLTGTKGEAAIRDKVRAHAAANPEAKVLFCQGADYDMLDGRPIDRHFLDSILDDRPLAFVAFDHHTMWANTILLKEVGLLHGKALGPGNEVVMGGDALATGELREVEAFGPVNVYAGTFRSSLGLSTGGEPPEPPTPEERALDRASIKAALAWCARHGITSIHNMDGNLYTLELLTEIQEQGALLCRVKVPFHFKNFMTVAMLEKASRMNDDYRGDWLNSGLVKAFYDGVIEGYTAYLVDGYADRPDFTGEPLFTQAQFTEMAIEADRRGLQIAVHAIGDGAVRSVLNGYEAAMKANGPRDARHRVEHIEVIQPSDIPRFAALGAIASMQPPHPPGVMDFPLEPAKTRIGPDRWPLAYAWRTLKQAGAHVVFASDWPVARIDVLAGIHAAVNRKPWAPHLPDQSYTVHEAIAAYTIEGAYAEHAEDRKGQLKPGHFADFVLLSGDIEAVSPEEINTLSPALTVCGGRVTFEA</sequence>
<dbReference type="InterPro" id="IPR033932">
    <property type="entry name" value="YtcJ-like"/>
</dbReference>
<dbReference type="Proteomes" id="UP001276564">
    <property type="component" value="Unassembled WGS sequence"/>
</dbReference>
<dbReference type="Gene3D" id="3.10.310.70">
    <property type="match status" value="1"/>
</dbReference>
<dbReference type="CDD" id="cd01300">
    <property type="entry name" value="YtcJ_like"/>
    <property type="match status" value="1"/>
</dbReference>
<dbReference type="EC" id="3.5.-.-" evidence="2"/>
<keyword evidence="3" id="KW-1185">Reference proteome</keyword>
<dbReference type="SUPFAM" id="SSF51556">
    <property type="entry name" value="Metallo-dependent hydrolases"/>
    <property type="match status" value="1"/>
</dbReference>
<protein>
    <submittedName>
        <fullName evidence="2">Amidohydrolase</fullName>
        <ecNumber evidence="2">3.5.-.-</ecNumber>
    </submittedName>
</protein>
<organism evidence="2 3">
    <name type="scientific">Mesorhizobium abyssinicae</name>
    <dbReference type="NCBI Taxonomy" id="1209958"/>
    <lineage>
        <taxon>Bacteria</taxon>
        <taxon>Pseudomonadati</taxon>
        <taxon>Pseudomonadota</taxon>
        <taxon>Alphaproteobacteria</taxon>
        <taxon>Hyphomicrobiales</taxon>
        <taxon>Phyllobacteriaceae</taxon>
        <taxon>Mesorhizobium</taxon>
    </lineage>
</organism>
<dbReference type="PANTHER" id="PTHR22642">
    <property type="entry name" value="IMIDAZOLONEPROPIONASE"/>
    <property type="match status" value="1"/>
</dbReference>
<dbReference type="InterPro" id="IPR013108">
    <property type="entry name" value="Amidohydro_3"/>
</dbReference>
<feature type="domain" description="Amidohydrolase 3" evidence="1">
    <location>
        <begin position="50"/>
        <end position="550"/>
    </location>
</feature>
<dbReference type="EMBL" id="JAVIIP010000006">
    <property type="protein sequence ID" value="MDX8538612.1"/>
    <property type="molecule type" value="Genomic_DNA"/>
</dbReference>
<evidence type="ECO:0000313" key="3">
    <source>
        <dbReference type="Proteomes" id="UP001276564"/>
    </source>
</evidence>
<dbReference type="GO" id="GO:0016787">
    <property type="term" value="F:hydrolase activity"/>
    <property type="evidence" value="ECO:0007669"/>
    <property type="project" value="UniProtKB-KW"/>
</dbReference>
<evidence type="ECO:0000259" key="1">
    <source>
        <dbReference type="Pfam" id="PF07969"/>
    </source>
</evidence>
<dbReference type="Pfam" id="PF07969">
    <property type="entry name" value="Amidohydro_3"/>
    <property type="match status" value="1"/>
</dbReference>
<keyword evidence="2" id="KW-0378">Hydrolase</keyword>
<evidence type="ECO:0000313" key="2">
    <source>
        <dbReference type="EMBL" id="MDX8538612.1"/>
    </source>
</evidence>
<dbReference type="SUPFAM" id="SSF51338">
    <property type="entry name" value="Composite domain of metallo-dependent hydrolases"/>
    <property type="match status" value="1"/>
</dbReference>
<dbReference type="InterPro" id="IPR011059">
    <property type="entry name" value="Metal-dep_hydrolase_composite"/>
</dbReference>
<dbReference type="RefSeq" id="WP_128271717.1">
    <property type="nucleotide sequence ID" value="NZ_JAVIIP010000006.1"/>
</dbReference>
<reference evidence="2 3" key="1">
    <citation type="submission" date="2023-08" db="EMBL/GenBank/DDBJ databases">
        <title>Implementing the SeqCode for naming new Mesorhizobium species isolated from Vachellia karroo root nodules.</title>
        <authorList>
            <person name="Van Lill M."/>
        </authorList>
    </citation>
    <scope>NUCLEOTIDE SEQUENCE [LARGE SCALE GENOMIC DNA]</scope>
    <source>
        <strain evidence="2 3">VK4B</strain>
    </source>
</reference>
<dbReference type="PANTHER" id="PTHR22642:SF2">
    <property type="entry name" value="PROTEIN LONG AFTER FAR-RED 3"/>
    <property type="match status" value="1"/>
</dbReference>
<dbReference type="Gene3D" id="2.30.40.10">
    <property type="entry name" value="Urease, subunit C, domain 1"/>
    <property type="match status" value="1"/>
</dbReference>
<gene>
    <name evidence="2" type="ORF">RFM23_13410</name>
</gene>
<proteinExistence type="predicted"/>